<evidence type="ECO:0000313" key="1">
    <source>
        <dbReference type="EMBL" id="KAK9920797.1"/>
    </source>
</evidence>
<reference evidence="1 2" key="1">
    <citation type="journal article" date="2023" name="G3 (Bethesda)">
        <title>A chromosome-length genome assembly and annotation of blackberry (Rubus argutus, cv. 'Hillquist').</title>
        <authorList>
            <person name="Bruna T."/>
            <person name="Aryal R."/>
            <person name="Dudchenko O."/>
            <person name="Sargent D.J."/>
            <person name="Mead D."/>
            <person name="Buti M."/>
            <person name="Cavallini A."/>
            <person name="Hytonen T."/>
            <person name="Andres J."/>
            <person name="Pham M."/>
            <person name="Weisz D."/>
            <person name="Mascagni F."/>
            <person name="Usai G."/>
            <person name="Natali L."/>
            <person name="Bassil N."/>
            <person name="Fernandez G.E."/>
            <person name="Lomsadze A."/>
            <person name="Armour M."/>
            <person name="Olukolu B."/>
            <person name="Poorten T."/>
            <person name="Britton C."/>
            <person name="Davik J."/>
            <person name="Ashrafi H."/>
            <person name="Aiden E.L."/>
            <person name="Borodovsky M."/>
            <person name="Worthington M."/>
        </authorList>
    </citation>
    <scope>NUCLEOTIDE SEQUENCE [LARGE SCALE GENOMIC DNA]</scope>
    <source>
        <strain evidence="1">PI 553951</strain>
    </source>
</reference>
<comment type="caution">
    <text evidence="1">The sequence shown here is derived from an EMBL/GenBank/DDBJ whole genome shotgun (WGS) entry which is preliminary data.</text>
</comment>
<dbReference type="Proteomes" id="UP001457282">
    <property type="component" value="Unassembled WGS sequence"/>
</dbReference>
<keyword evidence="2" id="KW-1185">Reference proteome</keyword>
<protein>
    <submittedName>
        <fullName evidence="1">Uncharacterized protein</fullName>
    </submittedName>
</protein>
<organism evidence="1 2">
    <name type="scientific">Rubus argutus</name>
    <name type="common">Southern blackberry</name>
    <dbReference type="NCBI Taxonomy" id="59490"/>
    <lineage>
        <taxon>Eukaryota</taxon>
        <taxon>Viridiplantae</taxon>
        <taxon>Streptophyta</taxon>
        <taxon>Embryophyta</taxon>
        <taxon>Tracheophyta</taxon>
        <taxon>Spermatophyta</taxon>
        <taxon>Magnoliopsida</taxon>
        <taxon>eudicotyledons</taxon>
        <taxon>Gunneridae</taxon>
        <taxon>Pentapetalae</taxon>
        <taxon>rosids</taxon>
        <taxon>fabids</taxon>
        <taxon>Rosales</taxon>
        <taxon>Rosaceae</taxon>
        <taxon>Rosoideae</taxon>
        <taxon>Rosoideae incertae sedis</taxon>
        <taxon>Rubus</taxon>
    </lineage>
</organism>
<sequence length="134" mass="15615">MHLCSWLSPKTWKKVRIDESRRKRHQCPSEASVATFLRRLSRLPTFEVTPTTNWTSRDTILALIWPLFGGSLTLFALEDLALPIDRAIALDFWCYRRTERIEPMLCLWGNETAFIVWMGEESECKTHARGNCTI</sequence>
<proteinExistence type="predicted"/>
<accession>A0AAW1W7X4</accession>
<dbReference type="EMBL" id="JBEDUW010000006">
    <property type="protein sequence ID" value="KAK9920797.1"/>
    <property type="molecule type" value="Genomic_DNA"/>
</dbReference>
<dbReference type="AlphaFoldDB" id="A0AAW1W7X4"/>
<evidence type="ECO:0000313" key="2">
    <source>
        <dbReference type="Proteomes" id="UP001457282"/>
    </source>
</evidence>
<gene>
    <name evidence="1" type="ORF">M0R45_029343</name>
</gene>
<name>A0AAW1W7X4_RUBAR</name>